<dbReference type="PANTHER" id="PTHR34475:SF1">
    <property type="entry name" value="CYTOSKELETON PROTEIN RODZ"/>
    <property type="match status" value="1"/>
</dbReference>
<feature type="region of interest" description="Disordered" evidence="1">
    <location>
        <begin position="144"/>
        <end position="179"/>
    </location>
</feature>
<dbReference type="Gene3D" id="1.10.260.40">
    <property type="entry name" value="lambda repressor-like DNA-binding domains"/>
    <property type="match status" value="1"/>
</dbReference>
<protein>
    <submittedName>
        <fullName evidence="4">Helix-turn-helix domain-containing protein</fullName>
    </submittedName>
</protein>
<feature type="transmembrane region" description="Helical" evidence="2">
    <location>
        <begin position="101"/>
        <end position="125"/>
    </location>
</feature>
<name>A0ABW5R4U6_9BACL</name>
<dbReference type="Proteomes" id="UP001597497">
    <property type="component" value="Unassembled WGS sequence"/>
</dbReference>
<evidence type="ECO:0000313" key="5">
    <source>
        <dbReference type="Proteomes" id="UP001597497"/>
    </source>
</evidence>
<feature type="compositionally biased region" description="Polar residues" evidence="1">
    <location>
        <begin position="272"/>
        <end position="281"/>
    </location>
</feature>
<accession>A0ABW5R4U6</accession>
<evidence type="ECO:0000256" key="1">
    <source>
        <dbReference type="SAM" id="MobiDB-lite"/>
    </source>
</evidence>
<gene>
    <name evidence="4" type="ORF">ACFSUC_00250</name>
</gene>
<dbReference type="InterPro" id="IPR050400">
    <property type="entry name" value="Bact_Cytoskel_RodZ"/>
</dbReference>
<dbReference type="EMBL" id="JBHUMM010000001">
    <property type="protein sequence ID" value="MFD2670033.1"/>
    <property type="molecule type" value="Genomic_DNA"/>
</dbReference>
<dbReference type="Pfam" id="PF13413">
    <property type="entry name" value="HTH_25"/>
    <property type="match status" value="1"/>
</dbReference>
<dbReference type="InterPro" id="IPR010982">
    <property type="entry name" value="Lambda_DNA-bd_dom_sf"/>
</dbReference>
<dbReference type="CDD" id="cd00093">
    <property type="entry name" value="HTH_XRE"/>
    <property type="match status" value="1"/>
</dbReference>
<comment type="caution">
    <text evidence="4">The sequence shown here is derived from an EMBL/GenBank/DDBJ whole genome shotgun (WGS) entry which is preliminary data.</text>
</comment>
<reference evidence="5" key="1">
    <citation type="journal article" date="2019" name="Int. J. Syst. Evol. Microbiol.">
        <title>The Global Catalogue of Microorganisms (GCM) 10K type strain sequencing project: providing services to taxonomists for standard genome sequencing and annotation.</title>
        <authorList>
            <consortium name="The Broad Institute Genomics Platform"/>
            <consortium name="The Broad Institute Genome Sequencing Center for Infectious Disease"/>
            <person name="Wu L."/>
            <person name="Ma J."/>
        </authorList>
    </citation>
    <scope>NUCLEOTIDE SEQUENCE [LARGE SCALE GENOMIC DNA]</scope>
    <source>
        <strain evidence="5">KCTC 33676</strain>
    </source>
</reference>
<feature type="domain" description="HTH cro/C1-type" evidence="3">
    <location>
        <begin position="8"/>
        <end position="42"/>
    </location>
</feature>
<dbReference type="SUPFAM" id="SSF47413">
    <property type="entry name" value="lambda repressor-like DNA-binding domains"/>
    <property type="match status" value="1"/>
</dbReference>
<keyword evidence="2" id="KW-0812">Transmembrane</keyword>
<evidence type="ECO:0000259" key="3">
    <source>
        <dbReference type="PROSITE" id="PS50943"/>
    </source>
</evidence>
<keyword evidence="5" id="KW-1185">Reference proteome</keyword>
<proteinExistence type="predicted"/>
<dbReference type="PANTHER" id="PTHR34475">
    <property type="match status" value="1"/>
</dbReference>
<sequence length="289" mass="32941">MSELGEILKRARMEKQLTLEELQEQTKIRKTYLQAIEEGNYKVLPGNFYVRAFIKSYAEAVGLDPAEVMNHYKNVIPHTQIETKVEPPRKRSRKLSNTDKIAKWASSFLLLSFVVLIIFVIYIFVINQDDSTNNSLMDPTRLTNEEQNLSENEQEEPVPAEKPEPEPQPEPEPEPEVQVSYVGTDSTTNIYTVNHADEFSVEFEASNGQCWIQIREVNGSGKVLKEKTYAKGEQDTLTSKEPIWIRFGNPSAVQIKVNGKLLEEEQLKESSPRNIQLNLSNGKKAELAE</sequence>
<evidence type="ECO:0000256" key="2">
    <source>
        <dbReference type="SAM" id="Phobius"/>
    </source>
</evidence>
<keyword evidence="2" id="KW-1133">Transmembrane helix</keyword>
<dbReference type="InterPro" id="IPR025194">
    <property type="entry name" value="RodZ-like_C"/>
</dbReference>
<dbReference type="Pfam" id="PF13464">
    <property type="entry name" value="RodZ_C"/>
    <property type="match status" value="1"/>
</dbReference>
<organism evidence="4 5">
    <name type="scientific">Marinicrinis sediminis</name>
    <dbReference type="NCBI Taxonomy" id="1652465"/>
    <lineage>
        <taxon>Bacteria</taxon>
        <taxon>Bacillati</taxon>
        <taxon>Bacillota</taxon>
        <taxon>Bacilli</taxon>
        <taxon>Bacillales</taxon>
        <taxon>Paenibacillaceae</taxon>
    </lineage>
</organism>
<dbReference type="InterPro" id="IPR001387">
    <property type="entry name" value="Cro/C1-type_HTH"/>
</dbReference>
<evidence type="ECO:0000313" key="4">
    <source>
        <dbReference type="EMBL" id="MFD2670033.1"/>
    </source>
</evidence>
<dbReference type="RefSeq" id="WP_379927382.1">
    <property type="nucleotide sequence ID" value="NZ_JBHUMM010000001.1"/>
</dbReference>
<keyword evidence="2" id="KW-0472">Membrane</keyword>
<dbReference type="SMART" id="SM00530">
    <property type="entry name" value="HTH_XRE"/>
    <property type="match status" value="1"/>
</dbReference>
<feature type="region of interest" description="Disordered" evidence="1">
    <location>
        <begin position="266"/>
        <end position="289"/>
    </location>
</feature>
<dbReference type="PROSITE" id="PS50943">
    <property type="entry name" value="HTH_CROC1"/>
    <property type="match status" value="1"/>
</dbReference>